<protein>
    <submittedName>
        <fullName evidence="5">Microcompartment protein CcmL/EutN</fullName>
    </submittedName>
</protein>
<dbReference type="CDD" id="cd07053">
    <property type="entry name" value="BMC_PduT_repeat1"/>
    <property type="match status" value="1"/>
</dbReference>
<feature type="domain" description="BMC" evidence="4">
    <location>
        <begin position="4"/>
        <end position="86"/>
    </location>
</feature>
<dbReference type="GO" id="GO:0031469">
    <property type="term" value="C:bacterial microcompartment"/>
    <property type="evidence" value="ECO:0007669"/>
    <property type="project" value="UniProtKB-SubCell"/>
</dbReference>
<reference evidence="5 6" key="1">
    <citation type="submission" date="2018-11" db="EMBL/GenBank/DDBJ databases">
        <title>Genomic Encyclopedia of Type Strains, Phase IV (KMG-IV): sequencing the most valuable type-strain genomes for metagenomic binning, comparative biology and taxonomic classification.</title>
        <authorList>
            <person name="Goeker M."/>
        </authorList>
    </citation>
    <scope>NUCLEOTIDE SEQUENCE [LARGE SCALE GENOMIC DNA]</scope>
    <source>
        <strain evidence="5 6">DSM 26537</strain>
    </source>
</reference>
<comment type="subcellular location">
    <subcellularLocation>
        <location evidence="1">Bacterial microcompartment</location>
    </subcellularLocation>
</comment>
<dbReference type="Proteomes" id="UP000273083">
    <property type="component" value="Unassembled WGS sequence"/>
</dbReference>
<dbReference type="PANTHER" id="PTHR33941:SF11">
    <property type="entry name" value="BACTERIAL MICROCOMPARTMENT SHELL PROTEIN PDUJ"/>
    <property type="match status" value="1"/>
</dbReference>
<dbReference type="InterPro" id="IPR050575">
    <property type="entry name" value="BMC_shell"/>
</dbReference>
<dbReference type="Pfam" id="PF00936">
    <property type="entry name" value="BMC"/>
    <property type="match status" value="2"/>
</dbReference>
<evidence type="ECO:0000256" key="3">
    <source>
        <dbReference type="PROSITE-ProRule" id="PRU01278"/>
    </source>
</evidence>
<comment type="similarity">
    <text evidence="3">Belongs to the bacterial microcompartments protein family.</text>
</comment>
<evidence type="ECO:0000259" key="4">
    <source>
        <dbReference type="PROSITE" id="PS51930"/>
    </source>
</evidence>
<dbReference type="Gene3D" id="3.30.70.1710">
    <property type="match status" value="2"/>
</dbReference>
<organism evidence="5 6">
    <name type="scientific">Mobilisporobacter senegalensis</name>
    <dbReference type="NCBI Taxonomy" id="1329262"/>
    <lineage>
        <taxon>Bacteria</taxon>
        <taxon>Bacillati</taxon>
        <taxon>Bacillota</taxon>
        <taxon>Clostridia</taxon>
        <taxon>Lachnospirales</taxon>
        <taxon>Lachnospiraceae</taxon>
        <taxon>Mobilisporobacter</taxon>
    </lineage>
</organism>
<accession>A0A3N1XQZ1</accession>
<keyword evidence="6" id="KW-1185">Reference proteome</keyword>
<evidence type="ECO:0000256" key="2">
    <source>
        <dbReference type="ARBA" id="ARBA00024446"/>
    </source>
</evidence>
<dbReference type="SMART" id="SM00877">
    <property type="entry name" value="BMC"/>
    <property type="match status" value="2"/>
</dbReference>
<dbReference type="CDD" id="cd07054">
    <property type="entry name" value="BMC_PduT_repeat2"/>
    <property type="match status" value="1"/>
</dbReference>
<dbReference type="SUPFAM" id="SSF143414">
    <property type="entry name" value="CcmK-like"/>
    <property type="match status" value="2"/>
</dbReference>
<dbReference type="PIRSF" id="PIRSF034834">
    <property type="entry name" value="PduT"/>
    <property type="match status" value="1"/>
</dbReference>
<gene>
    <name evidence="5" type="ORF">EDD66_10325</name>
</gene>
<dbReference type="AlphaFoldDB" id="A0A3N1XQZ1"/>
<dbReference type="InterPro" id="IPR044872">
    <property type="entry name" value="CcmK/CsoS1_BMC"/>
</dbReference>
<evidence type="ECO:0000313" key="6">
    <source>
        <dbReference type="Proteomes" id="UP000273083"/>
    </source>
</evidence>
<evidence type="ECO:0000313" key="5">
    <source>
        <dbReference type="EMBL" id="ROR29090.1"/>
    </source>
</evidence>
<dbReference type="InterPro" id="IPR000249">
    <property type="entry name" value="BMC_dom"/>
</dbReference>
<proteinExistence type="inferred from homology"/>
<dbReference type="EMBL" id="RJVG01000003">
    <property type="protein sequence ID" value="ROR29090.1"/>
    <property type="molecule type" value="Genomic_DNA"/>
</dbReference>
<feature type="domain" description="BMC" evidence="4">
    <location>
        <begin position="96"/>
        <end position="182"/>
    </location>
</feature>
<dbReference type="InterPro" id="IPR011238">
    <property type="entry name" value="Micro_shell_prot_PduT"/>
</dbReference>
<evidence type="ECO:0000256" key="1">
    <source>
        <dbReference type="ARBA" id="ARBA00024322"/>
    </source>
</evidence>
<name>A0A3N1XQZ1_9FIRM</name>
<keyword evidence="2" id="KW-1283">Bacterial microcompartment</keyword>
<dbReference type="RefSeq" id="WP_123608555.1">
    <property type="nucleotide sequence ID" value="NZ_RJVG01000003.1"/>
</dbReference>
<dbReference type="OrthoDB" id="9791973at2"/>
<dbReference type="InterPro" id="IPR037233">
    <property type="entry name" value="CcmK-like_sf"/>
</dbReference>
<sequence>MGKAIGMVEYKTVSRGLLVADMMLKTAEVEIVEAQTVCPGKYIVLLSGDLSAVNACIEAARTGHSEHLIDSFILGNPHESIFPAIYGTTRIDKINALGILETFSAASIIVAADEAAKTSQVDLIELRIARGMCGKSYLLLTGDIAAVEAAIAKAKSAVGENGMLLDSSVIANPDGKLCKSIL</sequence>
<comment type="caution">
    <text evidence="5">The sequence shown here is derived from an EMBL/GenBank/DDBJ whole genome shotgun (WGS) entry which is preliminary data.</text>
</comment>
<dbReference type="PANTHER" id="PTHR33941">
    <property type="entry name" value="PROPANEDIOL UTILIZATION PROTEIN PDUA"/>
    <property type="match status" value="1"/>
</dbReference>
<dbReference type="PROSITE" id="PS51930">
    <property type="entry name" value="BMC_2"/>
    <property type="match status" value="2"/>
</dbReference>